<reference evidence="1 2" key="1">
    <citation type="journal article" date="2019" name="Nat. Ecol. Evol.">
        <title>Megaphylogeny resolves global patterns of mushroom evolution.</title>
        <authorList>
            <person name="Varga T."/>
            <person name="Krizsan K."/>
            <person name="Foldi C."/>
            <person name="Dima B."/>
            <person name="Sanchez-Garcia M."/>
            <person name="Sanchez-Ramirez S."/>
            <person name="Szollosi G.J."/>
            <person name="Szarkandi J.G."/>
            <person name="Papp V."/>
            <person name="Albert L."/>
            <person name="Andreopoulos W."/>
            <person name="Angelini C."/>
            <person name="Antonin V."/>
            <person name="Barry K.W."/>
            <person name="Bougher N.L."/>
            <person name="Buchanan P."/>
            <person name="Buyck B."/>
            <person name="Bense V."/>
            <person name="Catcheside P."/>
            <person name="Chovatia M."/>
            <person name="Cooper J."/>
            <person name="Damon W."/>
            <person name="Desjardin D."/>
            <person name="Finy P."/>
            <person name="Geml J."/>
            <person name="Haridas S."/>
            <person name="Hughes K."/>
            <person name="Justo A."/>
            <person name="Karasinski D."/>
            <person name="Kautmanova I."/>
            <person name="Kiss B."/>
            <person name="Kocsube S."/>
            <person name="Kotiranta H."/>
            <person name="LaButti K.M."/>
            <person name="Lechner B.E."/>
            <person name="Liimatainen K."/>
            <person name="Lipzen A."/>
            <person name="Lukacs Z."/>
            <person name="Mihaltcheva S."/>
            <person name="Morgado L.N."/>
            <person name="Niskanen T."/>
            <person name="Noordeloos M.E."/>
            <person name="Ohm R.A."/>
            <person name="Ortiz-Santana B."/>
            <person name="Ovrebo C."/>
            <person name="Racz N."/>
            <person name="Riley R."/>
            <person name="Savchenko A."/>
            <person name="Shiryaev A."/>
            <person name="Soop K."/>
            <person name="Spirin V."/>
            <person name="Szebenyi C."/>
            <person name="Tomsovsky M."/>
            <person name="Tulloss R.E."/>
            <person name="Uehling J."/>
            <person name="Grigoriev I.V."/>
            <person name="Vagvolgyi C."/>
            <person name="Papp T."/>
            <person name="Martin F.M."/>
            <person name="Miettinen O."/>
            <person name="Hibbett D.S."/>
            <person name="Nagy L.G."/>
        </authorList>
    </citation>
    <scope>NUCLEOTIDE SEQUENCE [LARGE SCALE GENOMIC DNA]</scope>
    <source>
        <strain evidence="1 2">CBS 962.96</strain>
    </source>
</reference>
<dbReference type="OrthoDB" id="2994945at2759"/>
<proteinExistence type="predicted"/>
<dbReference type="Proteomes" id="UP000297245">
    <property type="component" value="Unassembled WGS sequence"/>
</dbReference>
<gene>
    <name evidence="1" type="ORF">K435DRAFT_632726</name>
</gene>
<organism evidence="1 2">
    <name type="scientific">Dendrothele bispora (strain CBS 962.96)</name>
    <dbReference type="NCBI Taxonomy" id="1314807"/>
    <lineage>
        <taxon>Eukaryota</taxon>
        <taxon>Fungi</taxon>
        <taxon>Dikarya</taxon>
        <taxon>Basidiomycota</taxon>
        <taxon>Agaricomycotina</taxon>
        <taxon>Agaricomycetes</taxon>
        <taxon>Agaricomycetidae</taxon>
        <taxon>Agaricales</taxon>
        <taxon>Agaricales incertae sedis</taxon>
        <taxon>Dendrothele</taxon>
    </lineage>
</organism>
<dbReference type="EMBL" id="ML179172">
    <property type="protein sequence ID" value="THU96646.1"/>
    <property type="molecule type" value="Genomic_DNA"/>
</dbReference>
<feature type="non-terminal residue" evidence="1">
    <location>
        <position position="159"/>
    </location>
</feature>
<protein>
    <submittedName>
        <fullName evidence="1">Uncharacterized protein</fullName>
    </submittedName>
</protein>
<sequence>KRIALKLHSRNQSIPLTTAEILKICDMSIYTLRRARRRWNKTGNVAKAKAIGRGRPRSLNDADVRSLLSLCRQQPVRFLDEYGQLLEKYRYNSVSLSVIHRAFIRAGISVKRIRKLASERSPEKIAEFIYHAAEYSPLQFVSIDEMSKDDRTYSRLFGR</sequence>
<evidence type="ECO:0000313" key="2">
    <source>
        <dbReference type="Proteomes" id="UP000297245"/>
    </source>
</evidence>
<dbReference type="InterPro" id="IPR009057">
    <property type="entry name" value="Homeodomain-like_sf"/>
</dbReference>
<name>A0A4S8M3B4_DENBC</name>
<accession>A0A4S8M3B4</accession>
<dbReference type="AlphaFoldDB" id="A0A4S8M3B4"/>
<evidence type="ECO:0000313" key="1">
    <source>
        <dbReference type="EMBL" id="THU96646.1"/>
    </source>
</evidence>
<keyword evidence="2" id="KW-1185">Reference proteome</keyword>
<dbReference type="SUPFAM" id="SSF46689">
    <property type="entry name" value="Homeodomain-like"/>
    <property type="match status" value="1"/>
</dbReference>
<feature type="non-terminal residue" evidence="1">
    <location>
        <position position="1"/>
    </location>
</feature>